<keyword evidence="3 5" id="KW-1133">Transmembrane helix</keyword>
<dbReference type="GO" id="GO:0030026">
    <property type="term" value="P:intracellular manganese ion homeostasis"/>
    <property type="evidence" value="ECO:0007669"/>
    <property type="project" value="InterPro"/>
</dbReference>
<comment type="caution">
    <text evidence="6">The sequence shown here is derived from an EMBL/GenBank/DDBJ whole genome shotgun (WGS) entry which is preliminary data.</text>
</comment>
<dbReference type="AlphaFoldDB" id="A0A2M6WHS6"/>
<feature type="transmembrane region" description="Helical" evidence="5">
    <location>
        <begin position="45"/>
        <end position="67"/>
    </location>
</feature>
<dbReference type="InterPro" id="IPR008217">
    <property type="entry name" value="Ccc1_fam"/>
</dbReference>
<evidence type="ECO:0000256" key="2">
    <source>
        <dbReference type="ARBA" id="ARBA00022692"/>
    </source>
</evidence>
<accession>A0A2M6WHS6</accession>
<dbReference type="EMBL" id="PFBA01000026">
    <property type="protein sequence ID" value="PIT92343.1"/>
    <property type="molecule type" value="Genomic_DNA"/>
</dbReference>
<dbReference type="GO" id="GO:0012505">
    <property type="term" value="C:endomembrane system"/>
    <property type="evidence" value="ECO:0007669"/>
    <property type="project" value="UniProtKB-SubCell"/>
</dbReference>
<feature type="transmembrane region" description="Helical" evidence="5">
    <location>
        <begin position="87"/>
        <end position="109"/>
    </location>
</feature>
<feature type="transmembrane region" description="Helical" evidence="5">
    <location>
        <begin position="115"/>
        <end position="136"/>
    </location>
</feature>
<evidence type="ECO:0008006" key="8">
    <source>
        <dbReference type="Google" id="ProtNLM"/>
    </source>
</evidence>
<dbReference type="Pfam" id="PF01988">
    <property type="entry name" value="VIT1"/>
    <property type="match status" value="2"/>
</dbReference>
<dbReference type="CDD" id="cd01059">
    <property type="entry name" value="CCC1_like"/>
    <property type="match status" value="1"/>
</dbReference>
<name>A0A2M6WHS6_9BACT</name>
<evidence type="ECO:0000313" key="6">
    <source>
        <dbReference type="EMBL" id="PIT92343.1"/>
    </source>
</evidence>
<dbReference type="GO" id="GO:0005384">
    <property type="term" value="F:manganese ion transmembrane transporter activity"/>
    <property type="evidence" value="ECO:0007669"/>
    <property type="project" value="InterPro"/>
</dbReference>
<evidence type="ECO:0000256" key="4">
    <source>
        <dbReference type="ARBA" id="ARBA00023136"/>
    </source>
</evidence>
<gene>
    <name evidence="6" type="ORF">COU08_02945</name>
</gene>
<organism evidence="6 7">
    <name type="scientific">Candidatus Harrisonbacteria bacterium CG10_big_fil_rev_8_21_14_0_10_42_17</name>
    <dbReference type="NCBI Taxonomy" id="1974584"/>
    <lineage>
        <taxon>Bacteria</taxon>
        <taxon>Candidatus Harrisoniibacteriota</taxon>
    </lineage>
</organism>
<feature type="transmembrane region" description="Helical" evidence="5">
    <location>
        <begin position="18"/>
        <end position="39"/>
    </location>
</feature>
<comment type="subcellular location">
    <subcellularLocation>
        <location evidence="1">Endomembrane system</location>
        <topology evidence="1">Multi-pass membrane protein</topology>
    </subcellularLocation>
</comment>
<sequence>MEQHHTHTSTSALYVRNFIFGVEDSLVSTVGLLSGIAIADVPRTTIFLVGIVLIFVEAFSMGVGSFLSEHSVKDYLYGGATKQTRNFIGSVIMFLSYFASGFIPLAPYIILPTTIAFWVSIVVSCGALLLLGYVSARLSHTSVWRSSLRMFLIGGAAIVLGVLVGRFTSQL</sequence>
<evidence type="ECO:0000256" key="5">
    <source>
        <dbReference type="SAM" id="Phobius"/>
    </source>
</evidence>
<dbReference type="PANTHER" id="PTHR31851">
    <property type="entry name" value="FE(2+)/MN(2+) TRANSPORTER PCL1"/>
    <property type="match status" value="1"/>
</dbReference>
<dbReference type="Proteomes" id="UP000228635">
    <property type="component" value="Unassembled WGS sequence"/>
</dbReference>
<keyword evidence="4 5" id="KW-0472">Membrane</keyword>
<reference evidence="7" key="1">
    <citation type="submission" date="2017-09" db="EMBL/GenBank/DDBJ databases">
        <title>Depth-based differentiation of microbial function through sediment-hosted aquifers and enrichment of novel symbionts in the deep terrestrial subsurface.</title>
        <authorList>
            <person name="Probst A.J."/>
            <person name="Ladd B."/>
            <person name="Jarett J.K."/>
            <person name="Geller-Mcgrath D.E."/>
            <person name="Sieber C.M.K."/>
            <person name="Emerson J.B."/>
            <person name="Anantharaman K."/>
            <person name="Thomas B.C."/>
            <person name="Malmstrom R."/>
            <person name="Stieglmeier M."/>
            <person name="Klingl A."/>
            <person name="Woyke T."/>
            <person name="Ryan C.M."/>
            <person name="Banfield J.F."/>
        </authorList>
    </citation>
    <scope>NUCLEOTIDE SEQUENCE [LARGE SCALE GENOMIC DNA]</scope>
</reference>
<evidence type="ECO:0000256" key="3">
    <source>
        <dbReference type="ARBA" id="ARBA00022989"/>
    </source>
</evidence>
<evidence type="ECO:0000256" key="1">
    <source>
        <dbReference type="ARBA" id="ARBA00004127"/>
    </source>
</evidence>
<evidence type="ECO:0000313" key="7">
    <source>
        <dbReference type="Proteomes" id="UP000228635"/>
    </source>
</evidence>
<protein>
    <recommendedName>
        <fullName evidence="8">VIT family protein</fullName>
    </recommendedName>
</protein>
<keyword evidence="2 5" id="KW-0812">Transmembrane</keyword>
<feature type="transmembrane region" description="Helical" evidence="5">
    <location>
        <begin position="148"/>
        <end position="168"/>
    </location>
</feature>
<proteinExistence type="predicted"/>